<dbReference type="Gene3D" id="3.60.60.10">
    <property type="entry name" value="Penicillin V Acylase, Chain A"/>
    <property type="match status" value="1"/>
</dbReference>
<evidence type="ECO:0000313" key="5">
    <source>
        <dbReference type="Proteomes" id="UP000093267"/>
    </source>
</evidence>
<dbReference type="STRING" id="240427.AYR62_15280"/>
<reference evidence="4 5" key="1">
    <citation type="submission" date="2016-03" db="EMBL/GenBank/DDBJ databases">
        <title>Pediococcus and Lactobacillus from brewery environment - whole genome sequencing and assembly.</title>
        <authorList>
            <person name="Behr J."/>
            <person name="Geissler A.J."/>
            <person name="Vogel R.F."/>
        </authorList>
    </citation>
    <scope>NUCLEOTIDE SEQUENCE [LARGE SCALE GENOMIC DNA]</scope>
    <source>
        <strain evidence="4 5">TMW 1.1995</strain>
    </source>
</reference>
<dbReference type="InterPro" id="IPR029055">
    <property type="entry name" value="Ntn_hydrolases_N"/>
</dbReference>
<dbReference type="EMBL" id="CP014924">
    <property type="protein sequence ID" value="ANZ66240.1"/>
    <property type="molecule type" value="Genomic_DNA"/>
</dbReference>
<evidence type="ECO:0000256" key="1">
    <source>
        <dbReference type="ARBA" id="ARBA00006625"/>
    </source>
</evidence>
<keyword evidence="5" id="KW-1185">Reference proteome</keyword>
<evidence type="ECO:0000259" key="3">
    <source>
        <dbReference type="Pfam" id="PF02275"/>
    </source>
</evidence>
<dbReference type="SUPFAM" id="SSF56235">
    <property type="entry name" value="N-terminal nucleophile aminohydrolases (Ntn hydrolases)"/>
    <property type="match status" value="1"/>
</dbReference>
<dbReference type="OrthoDB" id="9794717at2"/>
<dbReference type="KEGG" id="lpd:AYR62_15280"/>
<accession>A0A1B2IW15</accession>
<protein>
    <recommendedName>
        <fullName evidence="3">Choloylglycine hydrolase/NAAA C-terminal domain-containing protein</fullName>
    </recommendedName>
</protein>
<dbReference type="GO" id="GO:0016787">
    <property type="term" value="F:hydrolase activity"/>
    <property type="evidence" value="ECO:0007669"/>
    <property type="project" value="UniProtKB-KW"/>
</dbReference>
<evidence type="ECO:0000256" key="2">
    <source>
        <dbReference type="ARBA" id="ARBA00022801"/>
    </source>
</evidence>
<proteinExistence type="inferred from homology"/>
<feature type="domain" description="Choloylglycine hydrolase/NAAA C-terminal" evidence="3">
    <location>
        <begin position="2"/>
        <end position="283"/>
    </location>
</feature>
<dbReference type="Pfam" id="PF02275">
    <property type="entry name" value="CBAH"/>
    <property type="match status" value="1"/>
</dbReference>
<gene>
    <name evidence="4" type="ORF">AYR63_03195</name>
</gene>
<dbReference type="InterPro" id="IPR029132">
    <property type="entry name" value="CBAH/NAAA_C"/>
</dbReference>
<sequence length="303" mass="33183">MCTSLTLTASDQTTILARTMDFPNVDPWVPTKLPAGTEWQPILGQPATTQFNIVGAARNLNGHTLFGDGINAAGLSCAELYLPSRVTYYDDPQSDKVNLTPQDFILWVLSSHQTVADVLADLPQVALIAHVWYAENKVYPFHWVLADATGATAYIEPTSLTLTATDNPIQVMTNTPTLADHYSGLAAFLQVPDTKQPTLTQASIAWLASGQPLPEGPIPTNRFIRTAINRLGHPQPKTGNDAENAALTYLKQVVTPKLENGQQKPNHNFTHYISFMNTKALTYTHIPIDTMRSQSLSVVDFAK</sequence>
<keyword evidence="2" id="KW-0378">Hydrolase</keyword>
<dbReference type="PANTHER" id="PTHR35527">
    <property type="entry name" value="CHOLOYLGLYCINE HYDROLASE"/>
    <property type="match status" value="1"/>
</dbReference>
<dbReference type="AlphaFoldDB" id="A0A1B2IW15"/>
<dbReference type="Proteomes" id="UP000093267">
    <property type="component" value="Chromosome"/>
</dbReference>
<dbReference type="InterPro" id="IPR052193">
    <property type="entry name" value="Peptidase_C59"/>
</dbReference>
<organism evidence="4 5">
    <name type="scientific">Secundilactobacillus paracollinoides</name>
    <dbReference type="NCBI Taxonomy" id="240427"/>
    <lineage>
        <taxon>Bacteria</taxon>
        <taxon>Bacillati</taxon>
        <taxon>Bacillota</taxon>
        <taxon>Bacilli</taxon>
        <taxon>Lactobacillales</taxon>
        <taxon>Lactobacillaceae</taxon>
        <taxon>Secundilactobacillus</taxon>
    </lineage>
</organism>
<dbReference type="RefSeq" id="WP_054709478.1">
    <property type="nucleotide sequence ID" value="NZ_CP014912.1"/>
</dbReference>
<dbReference type="PANTHER" id="PTHR35527:SF2">
    <property type="entry name" value="HYDROLASE"/>
    <property type="match status" value="1"/>
</dbReference>
<comment type="similarity">
    <text evidence="1">Belongs to the peptidase C59 family.</text>
</comment>
<evidence type="ECO:0000313" key="4">
    <source>
        <dbReference type="EMBL" id="ANZ66240.1"/>
    </source>
</evidence>
<name>A0A1B2IW15_9LACO</name>